<keyword evidence="4 6" id="KW-1133">Transmembrane helix</keyword>
<dbReference type="Proteomes" id="UP000095255">
    <property type="component" value="Unassembled WGS sequence"/>
</dbReference>
<name>A0A1E5L9H9_9FIRM</name>
<dbReference type="PANTHER" id="PTHR33885:SF3">
    <property type="entry name" value="PHAGE SHOCK PROTEIN C"/>
    <property type="match status" value="1"/>
</dbReference>
<proteinExistence type="predicted"/>
<dbReference type="InterPro" id="IPR007168">
    <property type="entry name" value="Phageshock_PspC_N"/>
</dbReference>
<dbReference type="InterPro" id="IPR052027">
    <property type="entry name" value="PspC"/>
</dbReference>
<keyword evidence="9" id="KW-1185">Reference proteome</keyword>
<evidence type="ECO:0000256" key="6">
    <source>
        <dbReference type="SAM" id="Phobius"/>
    </source>
</evidence>
<evidence type="ECO:0000313" key="9">
    <source>
        <dbReference type="Proteomes" id="UP000095255"/>
    </source>
</evidence>
<feature type="domain" description="Phage shock protein PspC N-terminal" evidence="7">
    <location>
        <begin position="21"/>
        <end position="79"/>
    </location>
</feature>
<evidence type="ECO:0000256" key="1">
    <source>
        <dbReference type="ARBA" id="ARBA00004162"/>
    </source>
</evidence>
<gene>
    <name evidence="8" type="ORF">BHU72_00585</name>
</gene>
<evidence type="ECO:0000256" key="3">
    <source>
        <dbReference type="ARBA" id="ARBA00022692"/>
    </source>
</evidence>
<organism evidence="8 9">
    <name type="scientific">Desulfuribacillus stibiiarsenatis</name>
    <dbReference type="NCBI Taxonomy" id="1390249"/>
    <lineage>
        <taxon>Bacteria</taxon>
        <taxon>Bacillati</taxon>
        <taxon>Bacillota</taxon>
        <taxon>Desulfuribacillia</taxon>
        <taxon>Desulfuribacillales</taxon>
        <taxon>Desulfuribacillaceae</taxon>
        <taxon>Desulfuribacillus</taxon>
    </lineage>
</organism>
<evidence type="ECO:0000259" key="7">
    <source>
        <dbReference type="Pfam" id="PF04024"/>
    </source>
</evidence>
<sequence length="88" mass="10261">MSISLVLLIRGKCKEWRDSMKRLFRSKRYKMIGGVCGGIAEYFRMDPTIVRVIYVMLSLFTTLFPGIILYIALLFIMPLDDSEEYIDV</sequence>
<accession>A0A1E5L9H9</accession>
<evidence type="ECO:0000313" key="8">
    <source>
        <dbReference type="EMBL" id="OEH86800.1"/>
    </source>
</evidence>
<feature type="transmembrane region" description="Helical" evidence="6">
    <location>
        <begin position="52"/>
        <end position="77"/>
    </location>
</feature>
<reference evidence="8 9" key="1">
    <citation type="submission" date="2016-09" db="EMBL/GenBank/DDBJ databases">
        <title>Desulfuribacillus arsenicus sp. nov., an obligately anaerobic, dissimilatory arsenic- and antimonate-reducing bacterium isolated from anoxic sediments.</title>
        <authorList>
            <person name="Abin C.A."/>
            <person name="Hollibaugh J.T."/>
        </authorList>
    </citation>
    <scope>NUCLEOTIDE SEQUENCE [LARGE SCALE GENOMIC DNA]</scope>
    <source>
        <strain evidence="8 9">MLFW-2</strain>
    </source>
</reference>
<keyword evidence="5 6" id="KW-0472">Membrane</keyword>
<dbReference type="EMBL" id="MJAT01000001">
    <property type="protein sequence ID" value="OEH86800.1"/>
    <property type="molecule type" value="Genomic_DNA"/>
</dbReference>
<dbReference type="AlphaFoldDB" id="A0A1E5L9H9"/>
<dbReference type="STRING" id="1390249.BHU72_00585"/>
<dbReference type="GO" id="GO:0005886">
    <property type="term" value="C:plasma membrane"/>
    <property type="evidence" value="ECO:0007669"/>
    <property type="project" value="UniProtKB-SubCell"/>
</dbReference>
<protein>
    <recommendedName>
        <fullName evidence="7">Phage shock protein PspC N-terminal domain-containing protein</fullName>
    </recommendedName>
</protein>
<keyword evidence="3 6" id="KW-0812">Transmembrane</keyword>
<keyword evidence="2" id="KW-1003">Cell membrane</keyword>
<evidence type="ECO:0000256" key="2">
    <source>
        <dbReference type="ARBA" id="ARBA00022475"/>
    </source>
</evidence>
<dbReference type="PANTHER" id="PTHR33885">
    <property type="entry name" value="PHAGE SHOCK PROTEIN C"/>
    <property type="match status" value="1"/>
</dbReference>
<comment type="subcellular location">
    <subcellularLocation>
        <location evidence="1">Cell membrane</location>
        <topology evidence="1">Single-pass membrane protein</topology>
    </subcellularLocation>
</comment>
<evidence type="ECO:0000256" key="4">
    <source>
        <dbReference type="ARBA" id="ARBA00022989"/>
    </source>
</evidence>
<evidence type="ECO:0000256" key="5">
    <source>
        <dbReference type="ARBA" id="ARBA00023136"/>
    </source>
</evidence>
<comment type="caution">
    <text evidence="8">The sequence shown here is derived from an EMBL/GenBank/DDBJ whole genome shotgun (WGS) entry which is preliminary data.</text>
</comment>
<dbReference type="Pfam" id="PF04024">
    <property type="entry name" value="PspC"/>
    <property type="match status" value="1"/>
</dbReference>